<proteinExistence type="predicted"/>
<keyword evidence="3" id="KW-1185">Reference proteome</keyword>
<gene>
    <name evidence="2" type="ORF">SAMN02982919_02233</name>
</gene>
<organism evidence="2 3">
    <name type="scientific">Giesbergeria anulus</name>
    <dbReference type="NCBI Taxonomy" id="180197"/>
    <lineage>
        <taxon>Bacteria</taxon>
        <taxon>Pseudomonadati</taxon>
        <taxon>Pseudomonadota</taxon>
        <taxon>Betaproteobacteria</taxon>
        <taxon>Burkholderiales</taxon>
        <taxon>Comamonadaceae</taxon>
        <taxon>Giesbergeria</taxon>
    </lineage>
</organism>
<dbReference type="EMBL" id="FOGD01000007">
    <property type="protein sequence ID" value="SER35842.1"/>
    <property type="molecule type" value="Genomic_DNA"/>
</dbReference>
<name>A0A1H9NIW4_9BURK</name>
<accession>A0A1H9NIW4</accession>
<evidence type="ECO:0000256" key="1">
    <source>
        <dbReference type="SAM" id="MobiDB-lite"/>
    </source>
</evidence>
<dbReference type="STRING" id="180197.SAMN02982919_02233"/>
<protein>
    <submittedName>
        <fullName evidence="2">Uncharacterized protein</fullName>
    </submittedName>
</protein>
<evidence type="ECO:0000313" key="2">
    <source>
        <dbReference type="EMBL" id="SER35842.1"/>
    </source>
</evidence>
<sequence>MTEQSNKVESTDSAPEAAPANSFSAPTAKIVKILKKNIWIEGDFLGDKHVVVQYEGMEPFTYASFYYDYAYTSNAGIRDQANALAVSLGATEPVQQRNREFGFPEKEEVDLALRLLKSELQKDKLVSMLKLAKSHIEGGQGQSDFSIEKLDDLLKEVEEAMRK</sequence>
<reference evidence="2 3" key="1">
    <citation type="submission" date="2016-10" db="EMBL/GenBank/DDBJ databases">
        <authorList>
            <person name="de Groot N.N."/>
        </authorList>
    </citation>
    <scope>NUCLEOTIDE SEQUENCE [LARGE SCALE GENOMIC DNA]</scope>
    <source>
        <strain evidence="2 3">ATCC 35958</strain>
    </source>
</reference>
<dbReference type="RefSeq" id="WP_091457506.1">
    <property type="nucleotide sequence ID" value="NZ_FOGD01000007.1"/>
</dbReference>
<feature type="compositionally biased region" description="Polar residues" evidence="1">
    <location>
        <begin position="1"/>
        <end position="13"/>
    </location>
</feature>
<dbReference type="Proteomes" id="UP000199766">
    <property type="component" value="Unassembled WGS sequence"/>
</dbReference>
<feature type="region of interest" description="Disordered" evidence="1">
    <location>
        <begin position="1"/>
        <end position="21"/>
    </location>
</feature>
<dbReference type="AlphaFoldDB" id="A0A1H9NIW4"/>
<evidence type="ECO:0000313" key="3">
    <source>
        <dbReference type="Proteomes" id="UP000199766"/>
    </source>
</evidence>